<proteinExistence type="predicted"/>
<reference evidence="2" key="1">
    <citation type="journal article" date="2013" name="Science">
        <title>The Amborella genome and the evolution of flowering plants.</title>
        <authorList>
            <consortium name="Amborella Genome Project"/>
        </authorList>
    </citation>
    <scope>NUCLEOTIDE SEQUENCE [LARGE SCALE GENOMIC DNA]</scope>
</reference>
<accession>U5DAA6</accession>
<dbReference type="AlphaFoldDB" id="U5DAA6"/>
<protein>
    <submittedName>
        <fullName evidence="1">Uncharacterized protein</fullName>
    </submittedName>
</protein>
<gene>
    <name evidence="1" type="ORF">AMTR_s00055p00210620</name>
</gene>
<keyword evidence="2" id="KW-1185">Reference proteome</keyword>
<organism evidence="1 2">
    <name type="scientific">Amborella trichopoda</name>
    <dbReference type="NCBI Taxonomy" id="13333"/>
    <lineage>
        <taxon>Eukaryota</taxon>
        <taxon>Viridiplantae</taxon>
        <taxon>Streptophyta</taxon>
        <taxon>Embryophyta</taxon>
        <taxon>Tracheophyta</taxon>
        <taxon>Spermatophyta</taxon>
        <taxon>Magnoliopsida</taxon>
        <taxon>Amborellales</taxon>
        <taxon>Amborellaceae</taxon>
        <taxon>Amborella</taxon>
    </lineage>
</organism>
<dbReference type="EMBL" id="KI392237">
    <property type="protein sequence ID" value="ERN18362.1"/>
    <property type="molecule type" value="Genomic_DNA"/>
</dbReference>
<name>U5DAA6_AMBTC</name>
<dbReference type="Gramene" id="ERN18362">
    <property type="protein sequence ID" value="ERN18362"/>
    <property type="gene ID" value="AMTR_s00055p00210620"/>
</dbReference>
<sequence length="52" mass="6089">YQRLSKLVFKERIRNMATTWALLQLEFWGFNAIELIKDCMTLALLGPPFLST</sequence>
<feature type="non-terminal residue" evidence="1">
    <location>
        <position position="1"/>
    </location>
</feature>
<evidence type="ECO:0000313" key="1">
    <source>
        <dbReference type="EMBL" id="ERN18362.1"/>
    </source>
</evidence>
<dbReference type="Proteomes" id="UP000017836">
    <property type="component" value="Unassembled WGS sequence"/>
</dbReference>
<evidence type="ECO:0000313" key="2">
    <source>
        <dbReference type="Proteomes" id="UP000017836"/>
    </source>
</evidence>
<dbReference type="HOGENOM" id="CLU_3093551_0_0_1"/>